<gene>
    <name evidence="1" type="ORF">CAEBREN_28343</name>
</gene>
<reference evidence="2" key="1">
    <citation type="submission" date="2011-07" db="EMBL/GenBank/DDBJ databases">
        <authorList>
            <consortium name="Caenorhabditis brenneri Sequencing and Analysis Consortium"/>
            <person name="Wilson R.K."/>
        </authorList>
    </citation>
    <scope>NUCLEOTIDE SEQUENCE [LARGE SCALE GENOMIC DNA]</scope>
    <source>
        <strain evidence="2">PB2801</strain>
    </source>
</reference>
<protein>
    <submittedName>
        <fullName evidence="1">Uncharacterized protein</fullName>
    </submittedName>
</protein>
<dbReference type="HOGENOM" id="CLU_3299855_0_0_1"/>
<dbReference type="InParanoid" id="G0MPV6"/>
<proteinExistence type="predicted"/>
<keyword evidence="2" id="KW-1185">Reference proteome</keyword>
<evidence type="ECO:0000313" key="1">
    <source>
        <dbReference type="EMBL" id="EGT40800.1"/>
    </source>
</evidence>
<dbReference type="Proteomes" id="UP000008068">
    <property type="component" value="Unassembled WGS sequence"/>
</dbReference>
<evidence type="ECO:0000313" key="2">
    <source>
        <dbReference type="Proteomes" id="UP000008068"/>
    </source>
</evidence>
<accession>G0MPV6</accession>
<organism evidence="2">
    <name type="scientific">Caenorhabditis brenneri</name>
    <name type="common">Nematode worm</name>
    <dbReference type="NCBI Taxonomy" id="135651"/>
    <lineage>
        <taxon>Eukaryota</taxon>
        <taxon>Metazoa</taxon>
        <taxon>Ecdysozoa</taxon>
        <taxon>Nematoda</taxon>
        <taxon>Chromadorea</taxon>
        <taxon>Rhabditida</taxon>
        <taxon>Rhabditina</taxon>
        <taxon>Rhabditomorpha</taxon>
        <taxon>Rhabditoidea</taxon>
        <taxon>Rhabditidae</taxon>
        <taxon>Peloderinae</taxon>
        <taxon>Caenorhabditis</taxon>
    </lineage>
</organism>
<sequence length="40" mass="4430">MPTPSSSIPFLSFSSILHPSERSPETLVDYDVIGKEHIKS</sequence>
<dbReference type="AlphaFoldDB" id="G0MPV6"/>
<name>G0MPV6_CAEBE</name>
<dbReference type="EMBL" id="GL379806">
    <property type="protein sequence ID" value="EGT40800.1"/>
    <property type="molecule type" value="Genomic_DNA"/>
</dbReference>